<dbReference type="HOGENOM" id="CLU_065087_0_0_2"/>
<dbReference type="GO" id="GO:0043023">
    <property type="term" value="F:ribosomal large subunit binding"/>
    <property type="evidence" value="ECO:0007669"/>
    <property type="project" value="InterPro"/>
</dbReference>
<organism evidence="2 3">
    <name type="scientific">Methanosalsum zhilinae (strain DSM 4017 / NBRC 107636 / OCM 62 / WeN5)</name>
    <name type="common">Methanohalophilus zhilinae</name>
    <dbReference type="NCBI Taxonomy" id="679901"/>
    <lineage>
        <taxon>Archaea</taxon>
        <taxon>Methanobacteriati</taxon>
        <taxon>Methanobacteriota</taxon>
        <taxon>Stenosarchaea group</taxon>
        <taxon>Methanomicrobia</taxon>
        <taxon>Methanosarcinales</taxon>
        <taxon>Methanosarcinaceae</taxon>
        <taxon>Methanosalsum</taxon>
    </lineage>
</organism>
<feature type="domain" description="Nmd3 N-terminal" evidence="1">
    <location>
        <begin position="6"/>
        <end position="238"/>
    </location>
</feature>
<dbReference type="STRING" id="679901.Mzhil_1130"/>
<gene>
    <name evidence="2" type="ordered locus">Mzhil_1130</name>
</gene>
<dbReference type="GeneID" id="10822758"/>
<evidence type="ECO:0000313" key="3">
    <source>
        <dbReference type="Proteomes" id="UP000006622"/>
    </source>
</evidence>
<dbReference type="InterPro" id="IPR039768">
    <property type="entry name" value="Nmd3"/>
</dbReference>
<reference evidence="2" key="1">
    <citation type="submission" date="2010-07" db="EMBL/GenBank/DDBJ databases">
        <title>The complete genome of Methanosalsum zhilinae DSM 4017.</title>
        <authorList>
            <consortium name="US DOE Joint Genome Institute (JGI-PGF)"/>
            <person name="Lucas S."/>
            <person name="Copeland A."/>
            <person name="Lapidus A."/>
            <person name="Glavina del Rio T."/>
            <person name="Dalin E."/>
            <person name="Tice H."/>
            <person name="Bruce D."/>
            <person name="Goodwin L."/>
            <person name="Pitluck S."/>
            <person name="Kyrpides N."/>
            <person name="Mavromatis K."/>
            <person name="Ovchinnikova G."/>
            <person name="Daligault H."/>
            <person name="Detter J.C."/>
            <person name="Han C."/>
            <person name="Tapia R."/>
            <person name="Larimer F."/>
            <person name="Land M."/>
            <person name="Hauser L."/>
            <person name="Markowitz V."/>
            <person name="Cheng J.-F."/>
            <person name="Hugenholtz P."/>
            <person name="Woyke T."/>
            <person name="Wu D."/>
            <person name="Spring S."/>
            <person name="Schueler E."/>
            <person name="Brambilla E."/>
            <person name="Klenk H.-P."/>
            <person name="Eisen J.A."/>
        </authorList>
    </citation>
    <scope>NUCLEOTIDE SEQUENCE</scope>
    <source>
        <strain evidence="2">DSM 4017</strain>
    </source>
</reference>
<dbReference type="PANTHER" id="PTHR12746">
    <property type="entry name" value="NONSENSE-MEDIATED MRNA DECAY PROTEIN 3"/>
    <property type="match status" value="1"/>
</dbReference>
<dbReference type="OrthoDB" id="15051at2157"/>
<dbReference type="Pfam" id="PF04981">
    <property type="entry name" value="NMD3"/>
    <property type="match status" value="1"/>
</dbReference>
<evidence type="ECO:0000313" key="2">
    <source>
        <dbReference type="EMBL" id="AEH60986.1"/>
    </source>
</evidence>
<name>F7XLS3_METZD</name>
<dbReference type="AlphaFoldDB" id="F7XLS3"/>
<dbReference type="KEGG" id="mzh:Mzhil_1130"/>
<protein>
    <submittedName>
        <fullName evidence="2">NMD3 family protein</fullName>
    </submittedName>
</protein>
<dbReference type="InterPro" id="IPR007064">
    <property type="entry name" value="Nmd3_N"/>
</dbReference>
<evidence type="ECO:0000259" key="1">
    <source>
        <dbReference type="Pfam" id="PF04981"/>
    </source>
</evidence>
<sequence>MNYILCPKCGKEVKNLMVNVCKTCYIEKYRLAELPEVIEIDICSKCGSFFDRGQWAYSGTIDDVIVKKIEDLLLIHDMADNIQLSFESDKHSANNYHIYIRVDASVMNEPINQYLNTEIRVNYKSCDICSRISGGYYEGIIQIRAQNRLPTDDEKNHCMDIMSEVLQNQEKKGDRFSFITDVQELKEGLDVYIGSSKSGRNVCKAIEDELGGSFLESPSLYGQKDGKDLYRITFSMRLPEFTIGDIILFNNKVIDIKSTGKKIRGIDLSTGYRVSINENDIKDAAIAAKRTDAVPAILVAIEDNMVMVMDPSTYRTITLKKPVFLTASPGNEIDTIKVQDDLFILPD</sequence>
<dbReference type="Proteomes" id="UP000006622">
    <property type="component" value="Chromosome"/>
</dbReference>
<dbReference type="PANTHER" id="PTHR12746:SF2">
    <property type="entry name" value="60S RIBOSOMAL EXPORT PROTEIN NMD3"/>
    <property type="match status" value="1"/>
</dbReference>
<keyword evidence="3" id="KW-1185">Reference proteome</keyword>
<proteinExistence type="predicted"/>
<accession>F7XLS3</accession>
<dbReference type="GO" id="GO:0005737">
    <property type="term" value="C:cytoplasm"/>
    <property type="evidence" value="ECO:0007669"/>
    <property type="project" value="TreeGrafter"/>
</dbReference>
<dbReference type="RefSeq" id="WP_013898423.1">
    <property type="nucleotide sequence ID" value="NC_015676.1"/>
</dbReference>
<dbReference type="EMBL" id="CP002101">
    <property type="protein sequence ID" value="AEH60986.1"/>
    <property type="molecule type" value="Genomic_DNA"/>
</dbReference>